<proteinExistence type="predicted"/>
<evidence type="ECO:0000256" key="1">
    <source>
        <dbReference type="SAM" id="Coils"/>
    </source>
</evidence>
<keyword evidence="2" id="KW-0614">Plasmid</keyword>
<dbReference type="Proteomes" id="UP000006503">
    <property type="component" value="Plasmid pGRT1"/>
</dbReference>
<reference evidence="3" key="2">
    <citation type="journal article" date="2013" name="Microb. Biotechnol.">
        <title>Metabolic potential of the organic-solvent tolerant Pseudomonas putida DOT-T1E deduced from its annotated genome.</title>
        <authorList>
            <person name="Udaondo Z."/>
            <person name="Molina L."/>
            <person name="Daniels C."/>
            <person name="Gomez M.J."/>
            <person name="Molina-Henares M.A."/>
            <person name="Matilla M.A."/>
            <person name="Roca A."/>
            <person name="Fernandez M."/>
            <person name="Duque E."/>
            <person name="Segura A."/>
            <person name="Ramos J.L."/>
        </authorList>
    </citation>
    <scope>NUCLEOTIDE SEQUENCE [LARGE SCALE GENOMIC DNA]</scope>
    <source>
        <strain evidence="3">DOT-T1E</strain>
        <plasmid>Plasmid pGRT1</plasmid>
    </source>
</reference>
<feature type="coiled-coil region" evidence="1">
    <location>
        <begin position="65"/>
        <end position="99"/>
    </location>
</feature>
<organism evidence="2 3">
    <name type="scientific">Pseudomonas putida (strain DOT-T1E)</name>
    <dbReference type="NCBI Taxonomy" id="1196325"/>
    <lineage>
        <taxon>Bacteria</taxon>
        <taxon>Pseudomonadati</taxon>
        <taxon>Pseudomonadota</taxon>
        <taxon>Gammaproteobacteria</taxon>
        <taxon>Pseudomonadales</taxon>
        <taxon>Pseudomonadaceae</taxon>
        <taxon>Pseudomonas</taxon>
    </lineage>
</organism>
<keyword evidence="1" id="KW-0175">Coiled coil</keyword>
<reference evidence="2 3" key="1">
    <citation type="journal article" date="2011" name="Environ. Microbiol.">
        <title>The pGRT1 plasmid of Pseudomonas putida DOT-T1E encodes functions relevant for survival under harsh conditions in the environment.</title>
        <authorList>
            <person name="Molina L."/>
            <person name="Duque E."/>
            <person name="Gomez M.J."/>
            <person name="Krell T."/>
            <person name="Lacal J."/>
            <person name="Garcia-Puente A."/>
            <person name="Garcia V."/>
            <person name="Matilla M.A."/>
            <person name="Ramos J.L."/>
            <person name="Segura A."/>
        </authorList>
    </citation>
    <scope>NUCLEOTIDE SEQUENCE [LARGE SCALE GENOMIC DNA]</scope>
    <source>
        <strain evidence="2 3">DOT-T1E</strain>
        <plasmid evidence="3">Plasmid pGRT1</plasmid>
    </source>
</reference>
<name>G0WPI4_PSEPT</name>
<evidence type="ECO:0000313" key="2">
    <source>
        <dbReference type="EMBL" id="AEK25454.1"/>
    </source>
</evidence>
<geneLocation type="plasmid" evidence="2 3">
    <name>pGRT1</name>
</geneLocation>
<protein>
    <submittedName>
        <fullName evidence="2">Uncharacterized protein</fullName>
    </submittedName>
</protein>
<sequence length="245" mass="27535">MATKSNPLYGRITSAQVLEVLKYSSGSDLKTQQAQLTATCNQLEQLSTPSIGLSELLDMDDRDLLKRAAVLLRDLNRHVERAKEVRVELEKREDKARKAYLVAISGLIAKRFPSVTDETPGRAEQLLEIMELHLALFDCNYLEDYYEGGLSSQFGRDFDRFESGEETLTQAVNGAAQNLRYDLGQRLGYSSKQPDPAKALQAVIEEADRLRPAAKAKNQGLFQRIERVLAREQTARPADLKLPRP</sequence>
<evidence type="ECO:0000313" key="3">
    <source>
        <dbReference type="Proteomes" id="UP000006503"/>
    </source>
</evidence>
<dbReference type="EMBL" id="HM626202">
    <property type="protein sequence ID" value="AEK25454.1"/>
    <property type="molecule type" value="Genomic_DNA"/>
</dbReference>
<dbReference type="RefSeq" id="WP_014003954.1">
    <property type="nucleotide sequence ID" value="NC_015855.1"/>
</dbReference>
<dbReference type="AlphaFoldDB" id="G0WPI4"/>
<accession>G0WPI4</accession>